<name>A0ACC3NDT6_9PEZI</name>
<comment type="caution">
    <text evidence="1">The sequence shown here is derived from an EMBL/GenBank/DDBJ whole genome shotgun (WGS) entry which is preliminary data.</text>
</comment>
<sequence>MPPKRKTATPATTTATPVRTTRARSKTPLPSIDPKQSYAYGAQGKATLTSQLRTTTGEGFSQAFASNRNATQGADIEQSESSDSVEEEPAPRRQGVRPSHTITQQTIPEEEVPEMATSTRRRAPTPARPEVSFTGRNATALDTSAQYTGVTSRVRGEMRRRVHDPSTLMVFFHTLPRYLREIMNDTNTWLKWLILLFLAFLFVLLGFLFAHIPLSTRLAAARANVGTGLDIAFGNQPFDQEPVYLAKMWYQFKHDHIFSHELPHQNIDDPQYAININLLTRLEKVESALAMEKSDLEEIRRMLPSMLVLEVKDGQYAIPENFWQALQSRVAGNSDSAPMWQGWLLRNEMQAEELVQQYISSALDREMEKRRVVSKDTFLEVLQQNNDRLMMEYSEQVLKLWRESAPGVEAHAKQAVNDAVENSAVSTLRQLDVLLRAKELQNLHEALHEVNWFSVGMGSRINPLHTSPTAARPQNWIAYIYNLMNPRYIPPNSPLTALTTWDEAADCWCANLSATRSAQVAVQINKKIYPITLVVEHVPAKGTIDIQAAPKDIEIWADVGNKTEVERFQKVLDANKVWLNCGEAPAESFLCVHTGVYDIHKPNHVQSFTIALGETEIGLATDRMVVRASSNWGAEHTCFYRLRMTGDEIVEIEAPGT</sequence>
<gene>
    <name evidence="1" type="ORF">LTR37_007500</name>
</gene>
<proteinExistence type="predicted"/>
<accession>A0ACC3NDT6</accession>
<evidence type="ECO:0000313" key="2">
    <source>
        <dbReference type="Proteomes" id="UP001281147"/>
    </source>
</evidence>
<dbReference type="Proteomes" id="UP001281147">
    <property type="component" value="Unassembled WGS sequence"/>
</dbReference>
<protein>
    <submittedName>
        <fullName evidence="1">Uncharacterized protein</fullName>
    </submittedName>
</protein>
<dbReference type="EMBL" id="JAUTXU010000052">
    <property type="protein sequence ID" value="KAK3715010.1"/>
    <property type="molecule type" value="Genomic_DNA"/>
</dbReference>
<evidence type="ECO:0000313" key="1">
    <source>
        <dbReference type="EMBL" id="KAK3715010.1"/>
    </source>
</evidence>
<keyword evidence="2" id="KW-1185">Reference proteome</keyword>
<reference evidence="1" key="1">
    <citation type="submission" date="2023-07" db="EMBL/GenBank/DDBJ databases">
        <title>Black Yeasts Isolated from many extreme environments.</title>
        <authorList>
            <person name="Coleine C."/>
            <person name="Stajich J.E."/>
            <person name="Selbmann L."/>
        </authorList>
    </citation>
    <scope>NUCLEOTIDE SEQUENCE</scope>
    <source>
        <strain evidence="1">CCFEE 5714</strain>
    </source>
</reference>
<organism evidence="1 2">
    <name type="scientific">Vermiconidia calcicola</name>
    <dbReference type="NCBI Taxonomy" id="1690605"/>
    <lineage>
        <taxon>Eukaryota</taxon>
        <taxon>Fungi</taxon>
        <taxon>Dikarya</taxon>
        <taxon>Ascomycota</taxon>
        <taxon>Pezizomycotina</taxon>
        <taxon>Dothideomycetes</taxon>
        <taxon>Dothideomycetidae</taxon>
        <taxon>Mycosphaerellales</taxon>
        <taxon>Extremaceae</taxon>
        <taxon>Vermiconidia</taxon>
    </lineage>
</organism>